<keyword evidence="3" id="KW-0731">Sigma factor</keyword>
<accession>A0A941IR11</accession>
<dbReference type="SUPFAM" id="SSF88659">
    <property type="entry name" value="Sigma3 and sigma4 domains of RNA polymerase sigma factors"/>
    <property type="match status" value="1"/>
</dbReference>
<keyword evidence="2" id="KW-0805">Transcription regulation</keyword>
<dbReference type="Pfam" id="PF04542">
    <property type="entry name" value="Sigma70_r2"/>
    <property type="match status" value="1"/>
</dbReference>
<evidence type="ECO:0000313" key="9">
    <source>
        <dbReference type="EMBL" id="MBR7836864.1"/>
    </source>
</evidence>
<dbReference type="InterPro" id="IPR007627">
    <property type="entry name" value="RNA_pol_sigma70_r2"/>
</dbReference>
<dbReference type="InterPro" id="IPR013325">
    <property type="entry name" value="RNA_pol_sigma_r2"/>
</dbReference>
<reference evidence="9" key="1">
    <citation type="submission" date="2021-04" db="EMBL/GenBank/DDBJ databases">
        <title>Genome based classification of Actinospica acidithermotolerans sp. nov., an actinobacterium isolated from an Indonesian hot spring.</title>
        <authorList>
            <person name="Kusuma A.B."/>
            <person name="Putra K.E."/>
            <person name="Nafisah S."/>
            <person name="Loh J."/>
            <person name="Nouioui I."/>
            <person name="Goodfellow M."/>
        </authorList>
    </citation>
    <scope>NUCLEOTIDE SEQUENCE</scope>
    <source>
        <strain evidence="9">CSCA 57</strain>
    </source>
</reference>
<feature type="region of interest" description="Disordered" evidence="6">
    <location>
        <begin position="163"/>
        <end position="196"/>
    </location>
</feature>
<comment type="caution">
    <text evidence="9">The sequence shown here is derived from an EMBL/GenBank/DDBJ whole genome shotgun (WGS) entry which is preliminary data.</text>
</comment>
<evidence type="ECO:0000313" key="10">
    <source>
        <dbReference type="Proteomes" id="UP000675781"/>
    </source>
</evidence>
<keyword evidence="5" id="KW-0804">Transcription</keyword>
<dbReference type="NCBIfam" id="TIGR02937">
    <property type="entry name" value="sigma70-ECF"/>
    <property type="match status" value="1"/>
</dbReference>
<dbReference type="AlphaFoldDB" id="A0A941IR11"/>
<proteinExistence type="inferred from homology"/>
<dbReference type="GO" id="GO:0003677">
    <property type="term" value="F:DNA binding"/>
    <property type="evidence" value="ECO:0007669"/>
    <property type="project" value="UniProtKB-KW"/>
</dbReference>
<organism evidence="9 10">
    <name type="scientific">Actinospica durhamensis</name>
    <dbReference type="NCBI Taxonomy" id="1508375"/>
    <lineage>
        <taxon>Bacteria</taxon>
        <taxon>Bacillati</taxon>
        <taxon>Actinomycetota</taxon>
        <taxon>Actinomycetes</taxon>
        <taxon>Catenulisporales</taxon>
        <taxon>Actinospicaceae</taxon>
        <taxon>Actinospica</taxon>
    </lineage>
</organism>
<dbReference type="GO" id="GO:0006352">
    <property type="term" value="P:DNA-templated transcription initiation"/>
    <property type="evidence" value="ECO:0007669"/>
    <property type="project" value="InterPro"/>
</dbReference>
<dbReference type="GO" id="GO:0016987">
    <property type="term" value="F:sigma factor activity"/>
    <property type="evidence" value="ECO:0007669"/>
    <property type="project" value="UniProtKB-KW"/>
</dbReference>
<evidence type="ECO:0000259" key="7">
    <source>
        <dbReference type="Pfam" id="PF04542"/>
    </source>
</evidence>
<evidence type="ECO:0000256" key="5">
    <source>
        <dbReference type="ARBA" id="ARBA00023163"/>
    </source>
</evidence>
<evidence type="ECO:0000256" key="6">
    <source>
        <dbReference type="SAM" id="MobiDB-lite"/>
    </source>
</evidence>
<keyword evidence="10" id="KW-1185">Reference proteome</keyword>
<evidence type="ECO:0000256" key="4">
    <source>
        <dbReference type="ARBA" id="ARBA00023125"/>
    </source>
</evidence>
<dbReference type="EMBL" id="JAGSOG010000166">
    <property type="protein sequence ID" value="MBR7836864.1"/>
    <property type="molecule type" value="Genomic_DNA"/>
</dbReference>
<comment type="similarity">
    <text evidence="1">Belongs to the sigma-70 factor family. ECF subfamily.</text>
</comment>
<dbReference type="InterPro" id="IPR014284">
    <property type="entry name" value="RNA_pol_sigma-70_dom"/>
</dbReference>
<dbReference type="PANTHER" id="PTHR43133">
    <property type="entry name" value="RNA POLYMERASE ECF-TYPE SIGMA FACTO"/>
    <property type="match status" value="1"/>
</dbReference>
<dbReference type="Pfam" id="PF08281">
    <property type="entry name" value="Sigma70_r4_2"/>
    <property type="match status" value="1"/>
</dbReference>
<dbReference type="InterPro" id="IPR013249">
    <property type="entry name" value="RNA_pol_sigma70_r4_t2"/>
</dbReference>
<dbReference type="Gene3D" id="1.10.1740.10">
    <property type="match status" value="1"/>
</dbReference>
<dbReference type="SUPFAM" id="SSF88946">
    <property type="entry name" value="Sigma2 domain of RNA polymerase sigma factors"/>
    <property type="match status" value="1"/>
</dbReference>
<dbReference type="RefSeq" id="WP_212531336.1">
    <property type="nucleotide sequence ID" value="NZ_JAGSOG010000166.1"/>
</dbReference>
<dbReference type="InterPro" id="IPR036388">
    <property type="entry name" value="WH-like_DNA-bd_sf"/>
</dbReference>
<feature type="domain" description="RNA polymerase sigma-70 region 2" evidence="7">
    <location>
        <begin position="19"/>
        <end position="80"/>
    </location>
</feature>
<dbReference type="InterPro" id="IPR013324">
    <property type="entry name" value="RNA_pol_sigma_r3/r4-like"/>
</dbReference>
<evidence type="ECO:0000256" key="3">
    <source>
        <dbReference type="ARBA" id="ARBA00023082"/>
    </source>
</evidence>
<evidence type="ECO:0000259" key="8">
    <source>
        <dbReference type="Pfam" id="PF08281"/>
    </source>
</evidence>
<sequence>MIGTDDDQTYAQYAAGAIPRLRRIAYLLCQDWHRADDLTQSALARLYRYWRRAQGVENLDAYVGTILLNVFLAEQRTHWWKATSVSAEPRELAAPAASGGAALDQALDLRAALMTLPPRRRATVVLRYYCDYSVEQAAQVLGCSTGTVKSQTAKALAQLRDVLDPSAPTDEGAPARDPGVSEPGFRVQPSVSEGTL</sequence>
<dbReference type="Gene3D" id="1.10.10.10">
    <property type="entry name" value="Winged helix-like DNA-binding domain superfamily/Winged helix DNA-binding domain"/>
    <property type="match status" value="1"/>
</dbReference>
<name>A0A941IR11_9ACTN</name>
<evidence type="ECO:0000256" key="2">
    <source>
        <dbReference type="ARBA" id="ARBA00023015"/>
    </source>
</evidence>
<dbReference type="PANTHER" id="PTHR43133:SF50">
    <property type="entry name" value="ECF RNA POLYMERASE SIGMA FACTOR SIGM"/>
    <property type="match status" value="1"/>
</dbReference>
<gene>
    <name evidence="9" type="ORF">KDL01_26535</name>
</gene>
<feature type="domain" description="RNA polymerase sigma factor 70 region 4 type 2" evidence="8">
    <location>
        <begin position="108"/>
        <end position="159"/>
    </location>
</feature>
<protein>
    <submittedName>
        <fullName evidence="9">SigE family RNA polymerase sigma factor</fullName>
    </submittedName>
</protein>
<dbReference type="CDD" id="cd06171">
    <property type="entry name" value="Sigma70_r4"/>
    <property type="match status" value="1"/>
</dbReference>
<evidence type="ECO:0000256" key="1">
    <source>
        <dbReference type="ARBA" id="ARBA00010641"/>
    </source>
</evidence>
<keyword evidence="4" id="KW-0238">DNA-binding</keyword>
<dbReference type="Proteomes" id="UP000675781">
    <property type="component" value="Unassembled WGS sequence"/>
</dbReference>
<dbReference type="InterPro" id="IPR039425">
    <property type="entry name" value="RNA_pol_sigma-70-like"/>
</dbReference>